<feature type="binding site" evidence="11">
    <location>
        <begin position="19"/>
        <end position="26"/>
    </location>
    <ligand>
        <name>GTP</name>
        <dbReference type="ChEBI" id="CHEBI:37565"/>
    </ligand>
</feature>
<dbReference type="AlphaFoldDB" id="A0AAN7Z109"/>
<accession>A0AAN7Z109</accession>
<evidence type="ECO:0000256" key="8">
    <source>
        <dbReference type="ARBA" id="ARBA00023034"/>
    </source>
</evidence>
<keyword evidence="10" id="KW-0449">Lipoprotein</keyword>
<evidence type="ECO:0000256" key="9">
    <source>
        <dbReference type="ARBA" id="ARBA00023134"/>
    </source>
</evidence>
<gene>
    <name evidence="13" type="ORF">RB653_005377</name>
</gene>
<evidence type="ECO:0000256" key="2">
    <source>
        <dbReference type="ARBA" id="ARBA00010290"/>
    </source>
</evidence>
<keyword evidence="5 11" id="KW-0547">Nucleotide-binding</keyword>
<keyword evidence="12" id="KW-0460">Magnesium</keyword>
<keyword evidence="9 11" id="KW-0342">GTP-binding</keyword>
<evidence type="ECO:0000256" key="4">
    <source>
        <dbReference type="ARBA" id="ARBA00022707"/>
    </source>
</evidence>
<name>A0AAN7Z109_9MYCE</name>
<keyword evidence="12" id="KW-0479">Metal-binding</keyword>
<feature type="binding site" evidence="11">
    <location>
        <begin position="127"/>
        <end position="130"/>
    </location>
    <ligand>
        <name>GTP</name>
        <dbReference type="ChEBI" id="CHEBI:37565"/>
    </ligand>
</feature>
<keyword evidence="8" id="KW-0333">Golgi apparatus</keyword>
<dbReference type="InterPro" id="IPR006689">
    <property type="entry name" value="Small_GTPase_ARF/SAR"/>
</dbReference>
<dbReference type="GO" id="GO:0046872">
    <property type="term" value="F:metal ion binding"/>
    <property type="evidence" value="ECO:0007669"/>
    <property type="project" value="UniProtKB-KW"/>
</dbReference>
<comment type="subcellular location">
    <subcellularLocation>
        <location evidence="1">Golgi apparatus</location>
    </subcellularLocation>
</comment>
<organism evidence="13 14">
    <name type="scientific">Dictyostelium firmibasis</name>
    <dbReference type="NCBI Taxonomy" id="79012"/>
    <lineage>
        <taxon>Eukaryota</taxon>
        <taxon>Amoebozoa</taxon>
        <taxon>Evosea</taxon>
        <taxon>Eumycetozoa</taxon>
        <taxon>Dictyostelia</taxon>
        <taxon>Dictyosteliales</taxon>
        <taxon>Dictyosteliaceae</taxon>
        <taxon>Dictyostelium</taxon>
    </lineage>
</organism>
<feature type="binding site" evidence="12">
    <location>
        <position position="43"/>
    </location>
    <ligand>
        <name>Mg(2+)</name>
        <dbReference type="ChEBI" id="CHEBI:18420"/>
    </ligand>
</feature>
<dbReference type="GO" id="GO:0016192">
    <property type="term" value="P:vesicle-mediated transport"/>
    <property type="evidence" value="ECO:0007669"/>
    <property type="project" value="UniProtKB-KW"/>
</dbReference>
<evidence type="ECO:0000256" key="12">
    <source>
        <dbReference type="PIRSR" id="PIRSR606689-2"/>
    </source>
</evidence>
<dbReference type="InterPro" id="IPR024156">
    <property type="entry name" value="Small_GTPase_ARF"/>
</dbReference>
<dbReference type="Proteomes" id="UP001344447">
    <property type="component" value="Unassembled WGS sequence"/>
</dbReference>
<evidence type="ECO:0000256" key="11">
    <source>
        <dbReference type="PIRSR" id="PIRSR606689-1"/>
    </source>
</evidence>
<dbReference type="GO" id="GO:0003924">
    <property type="term" value="F:GTPase activity"/>
    <property type="evidence" value="ECO:0007669"/>
    <property type="project" value="InterPro"/>
</dbReference>
<dbReference type="FunFam" id="3.40.50.300:FF:003500">
    <property type="entry name" value="ADP-ribosylation factor 1"/>
    <property type="match status" value="1"/>
</dbReference>
<keyword evidence="14" id="KW-1185">Reference proteome</keyword>
<dbReference type="GO" id="GO:0015031">
    <property type="term" value="P:protein transport"/>
    <property type="evidence" value="ECO:0007669"/>
    <property type="project" value="UniProtKB-KW"/>
</dbReference>
<dbReference type="InterPro" id="IPR027417">
    <property type="entry name" value="P-loop_NTPase"/>
</dbReference>
<dbReference type="GO" id="GO:0005794">
    <property type="term" value="C:Golgi apparatus"/>
    <property type="evidence" value="ECO:0007669"/>
    <property type="project" value="UniProtKB-SubCell"/>
</dbReference>
<evidence type="ECO:0000313" key="14">
    <source>
        <dbReference type="Proteomes" id="UP001344447"/>
    </source>
</evidence>
<dbReference type="PRINTS" id="PR00328">
    <property type="entry name" value="SAR1GTPBP"/>
</dbReference>
<dbReference type="PROSITE" id="PS51417">
    <property type="entry name" value="ARF"/>
    <property type="match status" value="1"/>
</dbReference>
<evidence type="ECO:0000313" key="13">
    <source>
        <dbReference type="EMBL" id="KAK5583777.1"/>
    </source>
</evidence>
<dbReference type="EMBL" id="JAVFKY010000001">
    <property type="protein sequence ID" value="KAK5583777.1"/>
    <property type="molecule type" value="Genomic_DNA"/>
</dbReference>
<keyword evidence="6" id="KW-0931">ER-Golgi transport</keyword>
<keyword evidence="7" id="KW-0653">Protein transport</keyword>
<dbReference type="SUPFAM" id="SSF52540">
    <property type="entry name" value="P-loop containing nucleoside triphosphate hydrolases"/>
    <property type="match status" value="1"/>
</dbReference>
<proteinExistence type="inferred from homology"/>
<keyword evidence="4" id="KW-0519">Myristate</keyword>
<dbReference type="PANTHER" id="PTHR11711">
    <property type="entry name" value="ADP RIBOSYLATION FACTOR-RELATED"/>
    <property type="match status" value="1"/>
</dbReference>
<feature type="binding site" evidence="12">
    <location>
        <position position="26"/>
    </location>
    <ligand>
        <name>Mg(2+)</name>
        <dbReference type="ChEBI" id="CHEBI:18420"/>
    </ligand>
</feature>
<evidence type="ECO:0008006" key="15">
    <source>
        <dbReference type="Google" id="ProtNLM"/>
    </source>
</evidence>
<evidence type="ECO:0000256" key="1">
    <source>
        <dbReference type="ARBA" id="ARBA00004555"/>
    </source>
</evidence>
<dbReference type="Gene3D" id="3.40.50.300">
    <property type="entry name" value="P-loop containing nucleotide triphosphate hydrolases"/>
    <property type="match status" value="1"/>
</dbReference>
<dbReference type="Pfam" id="PF00025">
    <property type="entry name" value="Arf"/>
    <property type="match status" value="1"/>
</dbReference>
<comment type="similarity">
    <text evidence="2">Belongs to the small GTPase superfamily. Arf family.</text>
</comment>
<evidence type="ECO:0000256" key="10">
    <source>
        <dbReference type="ARBA" id="ARBA00023288"/>
    </source>
</evidence>
<evidence type="ECO:0000256" key="3">
    <source>
        <dbReference type="ARBA" id="ARBA00022448"/>
    </source>
</evidence>
<evidence type="ECO:0000256" key="6">
    <source>
        <dbReference type="ARBA" id="ARBA00022892"/>
    </source>
</evidence>
<reference evidence="13 14" key="1">
    <citation type="submission" date="2023-11" db="EMBL/GenBank/DDBJ databases">
        <title>Dfirmibasis_genome.</title>
        <authorList>
            <person name="Edelbroek B."/>
            <person name="Kjellin J."/>
            <person name="Jerlstrom-Hultqvist J."/>
            <person name="Soderbom F."/>
        </authorList>
    </citation>
    <scope>NUCLEOTIDE SEQUENCE [LARGE SCALE GENOMIC DNA]</scope>
    <source>
        <strain evidence="13 14">TNS-C-14</strain>
    </source>
</reference>
<evidence type="ECO:0000256" key="5">
    <source>
        <dbReference type="ARBA" id="ARBA00022741"/>
    </source>
</evidence>
<comment type="caution">
    <text evidence="13">The sequence shown here is derived from an EMBL/GenBank/DDBJ whole genome shotgun (WGS) entry which is preliminary data.</text>
</comment>
<protein>
    <recommendedName>
        <fullName evidence="15">ADP-ribosylation factor</fullName>
    </recommendedName>
</protein>
<keyword evidence="3" id="KW-0813">Transport</keyword>
<dbReference type="GO" id="GO:0005525">
    <property type="term" value="F:GTP binding"/>
    <property type="evidence" value="ECO:0007669"/>
    <property type="project" value="UniProtKB-KW"/>
</dbReference>
<sequence length="190" mass="21803">MINFLKNYLKPKYTILLLGQNGTGKTSLVNKLVLDENPSYVPTIGFGIEVIEFKNYNIQVWDCDLNTIRVIQMLVKNFYLNNPSPVIIFFIDSTSDETKLKESGELINILFLNEIHNEDSLLLIFANKQDLPNAMNITNLIDILGLHRLVSENQLLPSNNKIKWSIQPCSVKRGDGIYEGFNWIEENLKK</sequence>
<dbReference type="SMART" id="SM00177">
    <property type="entry name" value="ARF"/>
    <property type="match status" value="1"/>
</dbReference>
<evidence type="ECO:0000256" key="7">
    <source>
        <dbReference type="ARBA" id="ARBA00022927"/>
    </source>
</evidence>